<dbReference type="SUPFAM" id="SSF56112">
    <property type="entry name" value="Protein kinase-like (PK-like)"/>
    <property type="match status" value="1"/>
</dbReference>
<feature type="domain" description="Aminoglycoside phosphotransferase" evidence="2">
    <location>
        <begin position="52"/>
        <end position="272"/>
    </location>
</feature>
<dbReference type="PANTHER" id="PTHR21064">
    <property type="entry name" value="AMINOGLYCOSIDE PHOSPHOTRANSFERASE DOMAIN-CONTAINING PROTEIN-RELATED"/>
    <property type="match status" value="1"/>
</dbReference>
<reference evidence="3 4" key="1">
    <citation type="submission" date="2024-09" db="EMBL/GenBank/DDBJ databases">
        <authorList>
            <person name="Sun Q."/>
            <person name="Mori K."/>
        </authorList>
    </citation>
    <scope>NUCLEOTIDE SEQUENCE [LARGE SCALE GENOMIC DNA]</scope>
    <source>
        <strain evidence="3 4">JCM 12520</strain>
    </source>
</reference>
<evidence type="ECO:0000313" key="4">
    <source>
        <dbReference type="Proteomes" id="UP001589619"/>
    </source>
</evidence>
<evidence type="ECO:0000259" key="2">
    <source>
        <dbReference type="Pfam" id="PF01636"/>
    </source>
</evidence>
<organism evidence="3 4">
    <name type="scientific">Paenibacillus hodogayensis</name>
    <dbReference type="NCBI Taxonomy" id="279208"/>
    <lineage>
        <taxon>Bacteria</taxon>
        <taxon>Bacillati</taxon>
        <taxon>Bacillota</taxon>
        <taxon>Bacilli</taxon>
        <taxon>Bacillales</taxon>
        <taxon>Paenibacillaceae</taxon>
        <taxon>Paenibacillus</taxon>
    </lineage>
</organism>
<comment type="similarity">
    <text evidence="1">Belongs to the pseudomonas-type ThrB family.</text>
</comment>
<dbReference type="RefSeq" id="WP_344910828.1">
    <property type="nucleotide sequence ID" value="NZ_BAAAYO010000010.1"/>
</dbReference>
<evidence type="ECO:0000256" key="1">
    <source>
        <dbReference type="ARBA" id="ARBA00038240"/>
    </source>
</evidence>
<dbReference type="InterPro" id="IPR002575">
    <property type="entry name" value="Aminoglycoside_PTrfase"/>
</dbReference>
<dbReference type="Pfam" id="PF01636">
    <property type="entry name" value="APH"/>
    <property type="match status" value="1"/>
</dbReference>
<dbReference type="PANTHER" id="PTHR21064:SF6">
    <property type="entry name" value="AMINOGLYCOSIDE PHOSPHOTRANSFERASE DOMAIN-CONTAINING PROTEIN"/>
    <property type="match status" value="1"/>
</dbReference>
<accession>A0ABV5VVE0</accession>
<protein>
    <submittedName>
        <fullName evidence="3">Phosphotransferase enzyme family protein</fullName>
    </submittedName>
</protein>
<dbReference type="Proteomes" id="UP001589619">
    <property type="component" value="Unassembled WGS sequence"/>
</dbReference>
<dbReference type="InterPro" id="IPR050249">
    <property type="entry name" value="Pseudomonas-type_ThrB"/>
</dbReference>
<dbReference type="EMBL" id="JBHMAG010000009">
    <property type="protein sequence ID" value="MFB9752105.1"/>
    <property type="molecule type" value="Genomic_DNA"/>
</dbReference>
<comment type="caution">
    <text evidence="3">The sequence shown here is derived from an EMBL/GenBank/DDBJ whole genome shotgun (WGS) entry which is preliminary data.</text>
</comment>
<name>A0ABV5VVE0_9BACL</name>
<dbReference type="InterPro" id="IPR011009">
    <property type="entry name" value="Kinase-like_dom_sf"/>
</dbReference>
<dbReference type="Gene3D" id="3.90.1200.10">
    <property type="match status" value="1"/>
</dbReference>
<proteinExistence type="inferred from homology"/>
<sequence length="337" mass="38623">MGDSMTGVFKIGSEEDIKKTIVQLKGAALRALQNYDLDWEQIRFNQLSDTCTFIIRTSIEGSFLLRIHSGMNNDEITSEIVWLDALNERVNTPLPRGVLDRNGFRTVRIDQENGSHVYASLMRWVEGVHESEGFSEDQIYKEGILLANLHQASQQFEIPSNFTRPVWGEQSFRQALERLAQHYDKFLTDAEYALYESAAERILQRIIKLCKDSASYGLIHGDLHQGNIVFYNGEPCPIDFGRCGFGYFLYDIAHTILRLYPAQRELVIKGYQSIRRLGDGWLPELETFAVMVMIENYCHHAPDSRETEGLIEEQPYAQAIIKNYLSGAPFLFHAIEI</sequence>
<gene>
    <name evidence="3" type="ORF">ACFFNY_11110</name>
</gene>
<keyword evidence="4" id="KW-1185">Reference proteome</keyword>
<evidence type="ECO:0000313" key="3">
    <source>
        <dbReference type="EMBL" id="MFB9752105.1"/>
    </source>
</evidence>